<comment type="caution">
    <text evidence="4">The sequence shown here is derived from an EMBL/GenBank/DDBJ whole genome shotgun (WGS) entry which is preliminary data.</text>
</comment>
<accession>A0A179T386</accession>
<comment type="similarity">
    <text evidence="3">Belongs to the nucleoside phosphorylase PpnP family.</text>
</comment>
<comment type="catalytic activity">
    <reaction evidence="3">
        <text>cytidine + phosphate = cytosine + alpha-D-ribose 1-phosphate</text>
        <dbReference type="Rhea" id="RHEA:52540"/>
        <dbReference type="ChEBI" id="CHEBI:16040"/>
        <dbReference type="ChEBI" id="CHEBI:17562"/>
        <dbReference type="ChEBI" id="CHEBI:43474"/>
        <dbReference type="ChEBI" id="CHEBI:57720"/>
        <dbReference type="EC" id="2.4.2.2"/>
    </reaction>
</comment>
<sequence>MSKFSNITIEKKANIYFEGKVTSRTILFEDGTRKTLGVMQPGEYEFATDVKEEMEIVAGHLEYKLNGEEWKVIEGNEVFYVPANEKFQVKAVTVVDYCCSYISE</sequence>
<dbReference type="InterPro" id="IPR014710">
    <property type="entry name" value="RmlC-like_jellyroll"/>
</dbReference>
<keyword evidence="2 3" id="KW-0808">Transferase</keyword>
<dbReference type="Proteomes" id="UP000078534">
    <property type="component" value="Unassembled WGS sequence"/>
</dbReference>
<dbReference type="AlphaFoldDB" id="A0A179T386"/>
<organism evidence="4 5">
    <name type="scientific">Metabacillus litoralis</name>
    <dbReference type="NCBI Taxonomy" id="152268"/>
    <lineage>
        <taxon>Bacteria</taxon>
        <taxon>Bacillati</taxon>
        <taxon>Bacillota</taxon>
        <taxon>Bacilli</taxon>
        <taxon>Bacillales</taxon>
        <taxon>Bacillaceae</taxon>
        <taxon>Metabacillus</taxon>
    </lineage>
</organism>
<dbReference type="GO" id="GO:0047975">
    <property type="term" value="F:guanosine phosphorylase activity"/>
    <property type="evidence" value="ECO:0007669"/>
    <property type="project" value="RHEA"/>
</dbReference>
<proteinExistence type="inferred from homology"/>
<dbReference type="InterPro" id="IPR011051">
    <property type="entry name" value="RmlC_Cupin_sf"/>
</dbReference>
<dbReference type="SUPFAM" id="SSF51182">
    <property type="entry name" value="RmlC-like cupins"/>
    <property type="match status" value="1"/>
</dbReference>
<comment type="catalytic activity">
    <reaction evidence="3">
        <text>xanthosine + phosphate = alpha-D-ribose 1-phosphate + xanthine</text>
        <dbReference type="Rhea" id="RHEA:27638"/>
        <dbReference type="ChEBI" id="CHEBI:17712"/>
        <dbReference type="ChEBI" id="CHEBI:18107"/>
        <dbReference type="ChEBI" id="CHEBI:43474"/>
        <dbReference type="ChEBI" id="CHEBI:57720"/>
        <dbReference type="EC" id="2.4.2.1"/>
    </reaction>
</comment>
<evidence type="ECO:0000313" key="5">
    <source>
        <dbReference type="Proteomes" id="UP000078534"/>
    </source>
</evidence>
<dbReference type="EC" id="2.4.2.1" evidence="3"/>
<dbReference type="CDD" id="cd20296">
    <property type="entry name" value="cupin_PpnP-like"/>
    <property type="match status" value="1"/>
</dbReference>
<dbReference type="GO" id="GO:0005829">
    <property type="term" value="C:cytosol"/>
    <property type="evidence" value="ECO:0007669"/>
    <property type="project" value="TreeGrafter"/>
</dbReference>
<keyword evidence="5" id="KW-1185">Reference proteome</keyword>
<dbReference type="EMBL" id="LWSG01000003">
    <property type="protein sequence ID" value="OAS88467.1"/>
    <property type="molecule type" value="Genomic_DNA"/>
</dbReference>
<dbReference type="RefSeq" id="WP_066327029.1">
    <property type="nucleotide sequence ID" value="NZ_LWSG01000003.1"/>
</dbReference>
<comment type="catalytic activity">
    <reaction evidence="3">
        <text>adenosine + phosphate = alpha-D-ribose 1-phosphate + adenine</text>
        <dbReference type="Rhea" id="RHEA:27642"/>
        <dbReference type="ChEBI" id="CHEBI:16335"/>
        <dbReference type="ChEBI" id="CHEBI:16708"/>
        <dbReference type="ChEBI" id="CHEBI:43474"/>
        <dbReference type="ChEBI" id="CHEBI:57720"/>
        <dbReference type="EC" id="2.4.2.1"/>
    </reaction>
</comment>
<comment type="catalytic activity">
    <reaction evidence="3">
        <text>guanosine + phosphate = alpha-D-ribose 1-phosphate + guanine</text>
        <dbReference type="Rhea" id="RHEA:13233"/>
        <dbReference type="ChEBI" id="CHEBI:16235"/>
        <dbReference type="ChEBI" id="CHEBI:16750"/>
        <dbReference type="ChEBI" id="CHEBI:43474"/>
        <dbReference type="ChEBI" id="CHEBI:57720"/>
        <dbReference type="EC" id="2.4.2.1"/>
    </reaction>
</comment>
<name>A0A179T386_9BACI</name>
<dbReference type="GO" id="GO:0004850">
    <property type="term" value="F:uridine phosphorylase activity"/>
    <property type="evidence" value="ECO:0007669"/>
    <property type="project" value="RHEA"/>
</dbReference>
<dbReference type="GO" id="GO:0004731">
    <property type="term" value="F:purine-nucleoside phosphorylase activity"/>
    <property type="evidence" value="ECO:0007669"/>
    <property type="project" value="UniProtKB-UniRule"/>
</dbReference>
<evidence type="ECO:0000256" key="1">
    <source>
        <dbReference type="ARBA" id="ARBA00022676"/>
    </source>
</evidence>
<dbReference type="GO" id="GO:0009032">
    <property type="term" value="F:thymidine phosphorylase activity"/>
    <property type="evidence" value="ECO:0007669"/>
    <property type="project" value="RHEA"/>
</dbReference>
<evidence type="ECO:0000256" key="3">
    <source>
        <dbReference type="HAMAP-Rule" id="MF_01537"/>
    </source>
</evidence>
<dbReference type="InterPro" id="IPR009664">
    <property type="entry name" value="Ppnp"/>
</dbReference>
<dbReference type="STRING" id="152268.A6K24_15530"/>
<dbReference type="OrthoDB" id="9793848at2"/>
<dbReference type="PANTHER" id="PTHR36540:SF1">
    <property type="entry name" value="PYRIMIDINE_PURINE NUCLEOSIDE PHOSPHORYLASE"/>
    <property type="match status" value="1"/>
</dbReference>
<comment type="catalytic activity">
    <reaction evidence="3">
        <text>uridine + phosphate = alpha-D-ribose 1-phosphate + uracil</text>
        <dbReference type="Rhea" id="RHEA:24388"/>
        <dbReference type="ChEBI" id="CHEBI:16704"/>
        <dbReference type="ChEBI" id="CHEBI:17568"/>
        <dbReference type="ChEBI" id="CHEBI:43474"/>
        <dbReference type="ChEBI" id="CHEBI:57720"/>
        <dbReference type="EC" id="2.4.2.2"/>
    </reaction>
</comment>
<dbReference type="HAMAP" id="MF_01537">
    <property type="entry name" value="Nucleos_phosphorylase_PpnP"/>
    <property type="match status" value="1"/>
</dbReference>
<comment type="function">
    <text evidence="3">Catalyzes the phosphorolysis of diverse nucleosides, yielding D-ribose 1-phosphate and the respective free bases. Can use uridine, adenosine, guanosine, cytidine, thymidine, inosine and xanthosine as substrates. Also catalyzes the reverse reactions.</text>
</comment>
<comment type="catalytic activity">
    <reaction evidence="3">
        <text>thymidine + phosphate = 2-deoxy-alpha-D-ribose 1-phosphate + thymine</text>
        <dbReference type="Rhea" id="RHEA:16037"/>
        <dbReference type="ChEBI" id="CHEBI:17748"/>
        <dbReference type="ChEBI" id="CHEBI:17821"/>
        <dbReference type="ChEBI" id="CHEBI:43474"/>
        <dbReference type="ChEBI" id="CHEBI:57259"/>
        <dbReference type="EC" id="2.4.2.2"/>
    </reaction>
</comment>
<dbReference type="PANTHER" id="PTHR36540">
    <property type="entry name" value="PYRIMIDINE/PURINE NUCLEOSIDE PHOSPHORYLASE"/>
    <property type="match status" value="1"/>
</dbReference>
<protein>
    <recommendedName>
        <fullName evidence="3">Pyrimidine/purine nucleoside phosphorylase</fullName>
        <ecNumber evidence="3">2.4.2.1</ecNumber>
        <ecNumber evidence="3">2.4.2.2</ecNumber>
    </recommendedName>
    <alternativeName>
        <fullName evidence="3">Adenosine phosphorylase</fullName>
    </alternativeName>
    <alternativeName>
        <fullName evidence="3">Cytidine phosphorylase</fullName>
    </alternativeName>
    <alternativeName>
        <fullName evidence="3">Guanosine phosphorylase</fullName>
    </alternativeName>
    <alternativeName>
        <fullName evidence="3">Inosine phosphorylase</fullName>
    </alternativeName>
    <alternativeName>
        <fullName evidence="3">Thymidine phosphorylase</fullName>
    </alternativeName>
    <alternativeName>
        <fullName evidence="3">Uridine phosphorylase</fullName>
    </alternativeName>
    <alternativeName>
        <fullName evidence="3">Xanthosine phosphorylase</fullName>
    </alternativeName>
</protein>
<keyword evidence="1 3" id="KW-0328">Glycosyltransferase</keyword>
<gene>
    <name evidence="3" type="primary">ppnP</name>
    <name evidence="4" type="ORF">A6K24_15530</name>
</gene>
<comment type="catalytic activity">
    <reaction evidence="3">
        <text>inosine + phosphate = alpha-D-ribose 1-phosphate + hypoxanthine</text>
        <dbReference type="Rhea" id="RHEA:27646"/>
        <dbReference type="ChEBI" id="CHEBI:17368"/>
        <dbReference type="ChEBI" id="CHEBI:17596"/>
        <dbReference type="ChEBI" id="CHEBI:43474"/>
        <dbReference type="ChEBI" id="CHEBI:57720"/>
        <dbReference type="EC" id="2.4.2.1"/>
    </reaction>
</comment>
<reference evidence="5" key="1">
    <citation type="submission" date="2016-04" db="EMBL/GenBank/DDBJ databases">
        <authorList>
            <person name="Lyu Z."/>
            <person name="Lyu W."/>
        </authorList>
    </citation>
    <scope>NUCLEOTIDE SEQUENCE [LARGE SCALE GENOMIC DNA]</scope>
    <source>
        <strain evidence="5">C44</strain>
    </source>
</reference>
<evidence type="ECO:0000313" key="4">
    <source>
        <dbReference type="EMBL" id="OAS88467.1"/>
    </source>
</evidence>
<dbReference type="Gene3D" id="2.60.120.10">
    <property type="entry name" value="Jelly Rolls"/>
    <property type="match status" value="1"/>
</dbReference>
<dbReference type="EC" id="2.4.2.2" evidence="3"/>
<comment type="catalytic activity">
    <reaction evidence="3">
        <text>a purine D-ribonucleoside + phosphate = a purine nucleobase + alpha-D-ribose 1-phosphate</text>
        <dbReference type="Rhea" id="RHEA:19805"/>
        <dbReference type="ChEBI" id="CHEBI:26386"/>
        <dbReference type="ChEBI" id="CHEBI:43474"/>
        <dbReference type="ChEBI" id="CHEBI:57720"/>
        <dbReference type="ChEBI" id="CHEBI:142355"/>
        <dbReference type="EC" id="2.4.2.1"/>
    </reaction>
</comment>
<evidence type="ECO:0000256" key="2">
    <source>
        <dbReference type="ARBA" id="ARBA00022679"/>
    </source>
</evidence>
<dbReference type="Pfam" id="PF06865">
    <property type="entry name" value="Ppnp"/>
    <property type="match status" value="1"/>
</dbReference>